<dbReference type="InterPro" id="IPR045768">
    <property type="entry name" value="SpoIIE_N"/>
</dbReference>
<protein>
    <submittedName>
        <fullName evidence="4">SpoIIE family protein phosphatase</fullName>
    </submittedName>
</protein>
<feature type="transmembrane region" description="Helical" evidence="2">
    <location>
        <begin position="172"/>
        <end position="204"/>
    </location>
</feature>
<feature type="transmembrane region" description="Helical" evidence="2">
    <location>
        <begin position="117"/>
        <end position="136"/>
    </location>
</feature>
<feature type="transmembrane region" description="Helical" evidence="2">
    <location>
        <begin position="27"/>
        <end position="44"/>
    </location>
</feature>
<evidence type="ECO:0000313" key="5">
    <source>
        <dbReference type="Proteomes" id="UP000886741"/>
    </source>
</evidence>
<feature type="transmembrane region" description="Helical" evidence="2">
    <location>
        <begin position="224"/>
        <end position="246"/>
    </location>
</feature>
<comment type="caution">
    <text evidence="4">The sequence shown here is derived from an EMBL/GenBank/DDBJ whole genome shotgun (WGS) entry which is preliminary data.</text>
</comment>
<keyword evidence="2" id="KW-0812">Transmembrane</keyword>
<dbReference type="EMBL" id="DVJJ01000050">
    <property type="protein sequence ID" value="HIS64285.1"/>
    <property type="molecule type" value="Genomic_DNA"/>
</dbReference>
<gene>
    <name evidence="4" type="ORF">IAA83_02805</name>
</gene>
<feature type="domain" description="PPM-type phosphatase" evidence="3">
    <location>
        <begin position="455"/>
        <end position="655"/>
    </location>
</feature>
<reference evidence="4" key="1">
    <citation type="submission" date="2020-10" db="EMBL/GenBank/DDBJ databases">
        <authorList>
            <person name="Gilroy R."/>
        </authorList>
    </citation>
    <scope>NUCLEOTIDE SEQUENCE</scope>
    <source>
        <strain evidence="4">ChiBcec16-1751</strain>
    </source>
</reference>
<dbReference type="Gene3D" id="3.60.40.10">
    <property type="entry name" value="PPM-type phosphatase domain"/>
    <property type="match status" value="1"/>
</dbReference>
<accession>A0A9D1JSI9</accession>
<dbReference type="PANTHER" id="PTHR43156">
    <property type="entry name" value="STAGE II SPORULATION PROTEIN E-RELATED"/>
    <property type="match status" value="1"/>
</dbReference>
<evidence type="ECO:0000259" key="3">
    <source>
        <dbReference type="SMART" id="SM00331"/>
    </source>
</evidence>
<dbReference type="Pfam" id="PF19732">
    <property type="entry name" value="SpoIIE_N"/>
    <property type="match status" value="1"/>
</dbReference>
<evidence type="ECO:0000256" key="2">
    <source>
        <dbReference type="SAM" id="Phobius"/>
    </source>
</evidence>
<dbReference type="Proteomes" id="UP000886741">
    <property type="component" value="Unassembled WGS sequence"/>
</dbReference>
<evidence type="ECO:0000313" key="4">
    <source>
        <dbReference type="EMBL" id="HIS64285.1"/>
    </source>
</evidence>
<feature type="transmembrane region" description="Helical" evidence="2">
    <location>
        <begin position="253"/>
        <end position="270"/>
    </location>
</feature>
<name>A0A9D1JSI9_9FIRM</name>
<dbReference type="SMART" id="SM00331">
    <property type="entry name" value="PP2C_SIG"/>
    <property type="match status" value="1"/>
</dbReference>
<dbReference type="SUPFAM" id="SSF81606">
    <property type="entry name" value="PP2C-like"/>
    <property type="match status" value="1"/>
</dbReference>
<dbReference type="InterPro" id="IPR001932">
    <property type="entry name" value="PPM-type_phosphatase-like_dom"/>
</dbReference>
<reference evidence="4" key="2">
    <citation type="journal article" date="2021" name="PeerJ">
        <title>Extensive microbial diversity within the chicken gut microbiome revealed by metagenomics and culture.</title>
        <authorList>
            <person name="Gilroy R."/>
            <person name="Ravi A."/>
            <person name="Getino M."/>
            <person name="Pursley I."/>
            <person name="Horton D.L."/>
            <person name="Alikhan N.F."/>
            <person name="Baker D."/>
            <person name="Gharbi K."/>
            <person name="Hall N."/>
            <person name="Watson M."/>
            <person name="Adriaenssens E.M."/>
            <person name="Foster-Nyarko E."/>
            <person name="Jarju S."/>
            <person name="Secka A."/>
            <person name="Antonio M."/>
            <person name="Oren A."/>
            <person name="Chaudhuri R.R."/>
            <person name="La Ragione R."/>
            <person name="Hildebrand F."/>
            <person name="Pallen M.J."/>
        </authorList>
    </citation>
    <scope>NUCLEOTIDE SEQUENCE</scope>
    <source>
        <strain evidence="4">ChiBcec16-1751</strain>
    </source>
</reference>
<keyword evidence="2" id="KW-1133">Transmembrane helix</keyword>
<dbReference type="Pfam" id="PF07228">
    <property type="entry name" value="SpoIIE"/>
    <property type="match status" value="1"/>
</dbReference>
<feature type="transmembrane region" description="Helical" evidence="2">
    <location>
        <begin position="90"/>
        <end position="110"/>
    </location>
</feature>
<organism evidence="4 5">
    <name type="scientific">Candidatus Avoscillospira avistercoris</name>
    <dbReference type="NCBI Taxonomy" id="2840707"/>
    <lineage>
        <taxon>Bacteria</taxon>
        <taxon>Bacillati</taxon>
        <taxon>Bacillota</taxon>
        <taxon>Clostridia</taxon>
        <taxon>Eubacteriales</taxon>
        <taxon>Oscillospiraceae</taxon>
        <taxon>Oscillospiraceae incertae sedis</taxon>
        <taxon>Candidatus Avoscillospira</taxon>
    </lineage>
</organism>
<dbReference type="InterPro" id="IPR052016">
    <property type="entry name" value="Bact_Sigma-Reg"/>
</dbReference>
<dbReference type="GO" id="GO:0016791">
    <property type="term" value="F:phosphatase activity"/>
    <property type="evidence" value="ECO:0007669"/>
    <property type="project" value="TreeGrafter"/>
</dbReference>
<feature type="transmembrane region" description="Helical" evidence="2">
    <location>
        <begin position="56"/>
        <end position="84"/>
    </location>
</feature>
<dbReference type="AlphaFoldDB" id="A0A9D1JSI9"/>
<keyword evidence="1" id="KW-0378">Hydrolase</keyword>
<dbReference type="InterPro" id="IPR036457">
    <property type="entry name" value="PPM-type-like_dom_sf"/>
</dbReference>
<evidence type="ECO:0000256" key="1">
    <source>
        <dbReference type="ARBA" id="ARBA00022801"/>
    </source>
</evidence>
<sequence length="660" mass="68295">MKETLAAIRSVPDRMAPPLAAVPQSRVLGLLIRTVAIMGLSLLLTGARLGSQALPLAVCLTAAAGSALQSLAAMLGAVLGYLYFQGMPLGLEYAAAAGLVFAAVCVVGCLHPPRWCMAVLATLLTALAGLLFLAQARFSPPALIWYGLRLALVYPVTRSFSRALAGRTADRLWLLGCTLCGCAAVELTAGITLGQVAAVALGAASSGTAPGLAICAAAGLAVDVSSQATVSLTALLCAAALVTLWLPVRIRPLRVLLFFTTVALGVLLTGGDMPQLLPAAGLGAAAGLLIPPSLLPLESRRQLVAHRLELAAAVLDEIGQSLDDRRRREPVGASMIFDRASDQVCGGCVLWGQCWQQHSSETYHALCAVAQPMLERGAVQRSDFPHSFTDRCCRLDGLIAAINRGLDDMVCRRQYDSRLRESRAVLVRQYRFLRDYLLQTASEDPAVREPLLRYRPELGVAGAGRGGQALSGDRGACFRTPSGLYCLLLCDGMGTGPEAAAESAAAIRTVAGLIRAGVHPAAALETLNGAYILRGDGCFSTVDLLAVSLVTGEGTLYKWGAAPSYLKRGTTVKRIGTAAPPPGLGVGEGHKAAEYGLSLGDGALLVLLSDGAGGESAAQQIAALGDGDPKALAAALIGQPAADGEDDRTALAICLRPGAV</sequence>
<proteinExistence type="predicted"/>
<dbReference type="PANTHER" id="PTHR43156:SF2">
    <property type="entry name" value="STAGE II SPORULATION PROTEIN E"/>
    <property type="match status" value="1"/>
</dbReference>
<keyword evidence="2" id="KW-0472">Membrane</keyword>